<dbReference type="InterPro" id="IPR006148">
    <property type="entry name" value="Glc/Gal-6P_isomerase"/>
</dbReference>
<organism evidence="3">
    <name type="scientific">marine metagenome</name>
    <dbReference type="NCBI Taxonomy" id="408172"/>
    <lineage>
        <taxon>unclassified sequences</taxon>
        <taxon>metagenomes</taxon>
        <taxon>ecological metagenomes</taxon>
    </lineage>
</organism>
<dbReference type="InterPro" id="IPR039104">
    <property type="entry name" value="6PGL"/>
</dbReference>
<sequence length="234" mass="26282">MILQVYNSLQELSHSAEKIFMSMVNGSSFSIVVPGGTTPMYLFELLARKSVDWEKVTLILSDERMVPINHKASNYGMIKKIFLEGLDDDQHPKVLPEMEKFRPSYLESFLQETNILMKEITAVSHAFLGMGSDGHTASLFGGREASTDGNNSPYFFTKNEAEPFRRMSLSIAFLQQIPKLTFLVSGKTKQKALKSIINSKNSKSQSSAFLLINNFNGRLKILCDEEARPNISND</sequence>
<proteinExistence type="inferred from homology"/>
<dbReference type="InterPro" id="IPR037171">
    <property type="entry name" value="NagB/RpiA_transferase-like"/>
</dbReference>
<dbReference type="SUPFAM" id="SSF100950">
    <property type="entry name" value="NagB/RpiA/CoA transferase-like"/>
    <property type="match status" value="1"/>
</dbReference>
<dbReference type="GO" id="GO:0005975">
    <property type="term" value="P:carbohydrate metabolic process"/>
    <property type="evidence" value="ECO:0007669"/>
    <property type="project" value="InterPro"/>
</dbReference>
<feature type="domain" description="Glucosamine/galactosamine-6-phosphate isomerase" evidence="2">
    <location>
        <begin position="22"/>
        <end position="203"/>
    </location>
</feature>
<dbReference type="PANTHER" id="PTHR11054">
    <property type="entry name" value="6-PHOSPHOGLUCONOLACTONASE"/>
    <property type="match status" value="1"/>
</dbReference>
<dbReference type="Pfam" id="PF01182">
    <property type="entry name" value="Glucosamine_iso"/>
    <property type="match status" value="1"/>
</dbReference>
<dbReference type="NCBIfam" id="TIGR01198">
    <property type="entry name" value="pgl"/>
    <property type="match status" value="1"/>
</dbReference>
<accession>A0A382QCT7</accession>
<comment type="similarity">
    <text evidence="1">Belongs to the glucosamine/galactosamine-6-phosphate isomerase family. 6-phosphogluconolactonase subfamily.</text>
</comment>
<dbReference type="GO" id="GO:0017057">
    <property type="term" value="F:6-phosphogluconolactonase activity"/>
    <property type="evidence" value="ECO:0007669"/>
    <property type="project" value="InterPro"/>
</dbReference>
<dbReference type="AlphaFoldDB" id="A0A382QCT7"/>
<name>A0A382QCT7_9ZZZZ</name>
<dbReference type="PANTHER" id="PTHR11054:SF0">
    <property type="entry name" value="6-PHOSPHOGLUCONOLACTONASE"/>
    <property type="match status" value="1"/>
</dbReference>
<dbReference type="InterPro" id="IPR005900">
    <property type="entry name" value="6-phosphogluconolactonase_DevB"/>
</dbReference>
<evidence type="ECO:0000259" key="2">
    <source>
        <dbReference type="Pfam" id="PF01182"/>
    </source>
</evidence>
<dbReference type="GO" id="GO:0006098">
    <property type="term" value="P:pentose-phosphate shunt"/>
    <property type="evidence" value="ECO:0007669"/>
    <property type="project" value="InterPro"/>
</dbReference>
<evidence type="ECO:0000256" key="1">
    <source>
        <dbReference type="ARBA" id="ARBA00010662"/>
    </source>
</evidence>
<gene>
    <name evidence="3" type="ORF">METZ01_LOCUS336213</name>
</gene>
<dbReference type="EMBL" id="UINC01113622">
    <property type="protein sequence ID" value="SVC83359.1"/>
    <property type="molecule type" value="Genomic_DNA"/>
</dbReference>
<dbReference type="Gene3D" id="3.40.50.1360">
    <property type="match status" value="1"/>
</dbReference>
<evidence type="ECO:0000313" key="3">
    <source>
        <dbReference type="EMBL" id="SVC83359.1"/>
    </source>
</evidence>
<protein>
    <recommendedName>
        <fullName evidence="2">Glucosamine/galactosamine-6-phosphate isomerase domain-containing protein</fullName>
    </recommendedName>
</protein>
<reference evidence="3" key="1">
    <citation type="submission" date="2018-05" db="EMBL/GenBank/DDBJ databases">
        <authorList>
            <person name="Lanie J.A."/>
            <person name="Ng W.-L."/>
            <person name="Kazmierczak K.M."/>
            <person name="Andrzejewski T.M."/>
            <person name="Davidsen T.M."/>
            <person name="Wayne K.J."/>
            <person name="Tettelin H."/>
            <person name="Glass J.I."/>
            <person name="Rusch D."/>
            <person name="Podicherti R."/>
            <person name="Tsui H.-C.T."/>
            <person name="Winkler M.E."/>
        </authorList>
    </citation>
    <scope>NUCLEOTIDE SEQUENCE</scope>
</reference>